<dbReference type="Pfam" id="PF14246">
    <property type="entry name" value="TetR_C_7"/>
    <property type="match status" value="1"/>
</dbReference>
<dbReference type="AlphaFoldDB" id="A0A918CPT8"/>
<dbReference type="PANTHER" id="PTHR30055:SF146">
    <property type="entry name" value="HTH-TYPE TRANSCRIPTIONAL DUAL REGULATOR CECR"/>
    <property type="match status" value="1"/>
</dbReference>
<dbReference type="GO" id="GO:0000976">
    <property type="term" value="F:transcription cis-regulatory region binding"/>
    <property type="evidence" value="ECO:0007669"/>
    <property type="project" value="TreeGrafter"/>
</dbReference>
<protein>
    <recommendedName>
        <fullName evidence="5">HTH tetR-type domain-containing protein</fullName>
    </recommendedName>
</protein>
<evidence type="ECO:0000313" key="6">
    <source>
        <dbReference type="EMBL" id="GGR34412.1"/>
    </source>
</evidence>
<dbReference type="FunFam" id="1.10.10.60:FF:000141">
    <property type="entry name" value="TetR family transcriptional regulator"/>
    <property type="match status" value="1"/>
</dbReference>
<dbReference type="PANTHER" id="PTHR30055">
    <property type="entry name" value="HTH-TYPE TRANSCRIPTIONAL REGULATOR RUTR"/>
    <property type="match status" value="1"/>
</dbReference>
<dbReference type="PRINTS" id="PR00455">
    <property type="entry name" value="HTHTETR"/>
</dbReference>
<name>A0A918CPT8_9DEIO</name>
<evidence type="ECO:0000259" key="5">
    <source>
        <dbReference type="PROSITE" id="PS50977"/>
    </source>
</evidence>
<evidence type="ECO:0000313" key="7">
    <source>
        <dbReference type="Proteomes" id="UP000603865"/>
    </source>
</evidence>
<dbReference type="InterPro" id="IPR050109">
    <property type="entry name" value="HTH-type_TetR-like_transc_reg"/>
</dbReference>
<sequence>MTSPDSPRARAKRQQIVDAARQLFLKQGYARSTTDAITQAAGVSKQTLYVYFPGKMELLAAVLAAELDGLEEQPGNHAPPQNAEELRAALLHFALSVTARLLCPDAIALLRLLVGEAAQLPELRGVLRRALPAVLLERVEALLKTCAAQSFIAVPDPDLSARMFVGPVMSFVALDGLFGEVLPALPLEATLTALVDLFLLTVSVERTTHDSARPSVRP</sequence>
<keyword evidence="7" id="KW-1185">Reference proteome</keyword>
<reference evidence="6" key="1">
    <citation type="journal article" date="2014" name="Int. J. Syst. Evol. Microbiol.">
        <title>Complete genome sequence of Corynebacterium casei LMG S-19264T (=DSM 44701T), isolated from a smear-ripened cheese.</title>
        <authorList>
            <consortium name="US DOE Joint Genome Institute (JGI-PGF)"/>
            <person name="Walter F."/>
            <person name="Albersmeier A."/>
            <person name="Kalinowski J."/>
            <person name="Ruckert C."/>
        </authorList>
    </citation>
    <scope>NUCLEOTIDE SEQUENCE</scope>
    <source>
        <strain evidence="6">JCM 31311</strain>
    </source>
</reference>
<dbReference type="EMBL" id="BMQL01000063">
    <property type="protein sequence ID" value="GGR34412.1"/>
    <property type="molecule type" value="Genomic_DNA"/>
</dbReference>
<dbReference type="GO" id="GO:0003700">
    <property type="term" value="F:DNA-binding transcription factor activity"/>
    <property type="evidence" value="ECO:0007669"/>
    <property type="project" value="TreeGrafter"/>
</dbReference>
<proteinExistence type="predicted"/>
<feature type="domain" description="HTH tetR-type" evidence="5">
    <location>
        <begin position="10"/>
        <end position="70"/>
    </location>
</feature>
<dbReference type="RefSeq" id="WP_189093315.1">
    <property type="nucleotide sequence ID" value="NZ_BMQL01000063.1"/>
</dbReference>
<keyword evidence="1" id="KW-0805">Transcription regulation</keyword>
<dbReference type="PROSITE" id="PS50977">
    <property type="entry name" value="HTH_TETR_2"/>
    <property type="match status" value="1"/>
</dbReference>
<dbReference type="InterPro" id="IPR009057">
    <property type="entry name" value="Homeodomain-like_sf"/>
</dbReference>
<evidence type="ECO:0000256" key="3">
    <source>
        <dbReference type="ARBA" id="ARBA00023163"/>
    </source>
</evidence>
<evidence type="ECO:0000256" key="4">
    <source>
        <dbReference type="PROSITE-ProRule" id="PRU00335"/>
    </source>
</evidence>
<comment type="caution">
    <text evidence="6">The sequence shown here is derived from an EMBL/GenBank/DDBJ whole genome shotgun (WGS) entry which is preliminary data.</text>
</comment>
<accession>A0A918CPT8</accession>
<evidence type="ECO:0000256" key="1">
    <source>
        <dbReference type="ARBA" id="ARBA00023015"/>
    </source>
</evidence>
<keyword evidence="3" id="KW-0804">Transcription</keyword>
<dbReference type="SUPFAM" id="SSF48498">
    <property type="entry name" value="Tetracyclin repressor-like, C-terminal domain"/>
    <property type="match status" value="1"/>
</dbReference>
<dbReference type="InterPro" id="IPR001647">
    <property type="entry name" value="HTH_TetR"/>
</dbReference>
<dbReference type="InterPro" id="IPR039536">
    <property type="entry name" value="TetR_C_Proteobacteria"/>
</dbReference>
<gene>
    <name evidence="6" type="ORF">GCM10008957_50710</name>
</gene>
<dbReference type="Proteomes" id="UP000603865">
    <property type="component" value="Unassembled WGS sequence"/>
</dbReference>
<organism evidence="6 7">
    <name type="scientific">Deinococcus ruber</name>
    <dbReference type="NCBI Taxonomy" id="1848197"/>
    <lineage>
        <taxon>Bacteria</taxon>
        <taxon>Thermotogati</taxon>
        <taxon>Deinococcota</taxon>
        <taxon>Deinococci</taxon>
        <taxon>Deinococcales</taxon>
        <taxon>Deinococcaceae</taxon>
        <taxon>Deinococcus</taxon>
    </lineage>
</organism>
<evidence type="ECO:0000256" key="2">
    <source>
        <dbReference type="ARBA" id="ARBA00023125"/>
    </source>
</evidence>
<dbReference type="Pfam" id="PF00440">
    <property type="entry name" value="TetR_N"/>
    <property type="match status" value="1"/>
</dbReference>
<dbReference type="SUPFAM" id="SSF46689">
    <property type="entry name" value="Homeodomain-like"/>
    <property type="match status" value="1"/>
</dbReference>
<dbReference type="InterPro" id="IPR036271">
    <property type="entry name" value="Tet_transcr_reg_TetR-rel_C_sf"/>
</dbReference>
<keyword evidence="2 4" id="KW-0238">DNA-binding</keyword>
<reference evidence="6" key="2">
    <citation type="submission" date="2020-09" db="EMBL/GenBank/DDBJ databases">
        <authorList>
            <person name="Sun Q."/>
            <person name="Ohkuma M."/>
        </authorList>
    </citation>
    <scope>NUCLEOTIDE SEQUENCE</scope>
    <source>
        <strain evidence="6">JCM 31311</strain>
    </source>
</reference>
<dbReference type="Gene3D" id="1.10.357.10">
    <property type="entry name" value="Tetracycline Repressor, domain 2"/>
    <property type="match status" value="1"/>
</dbReference>
<feature type="DNA-binding region" description="H-T-H motif" evidence="4">
    <location>
        <begin position="33"/>
        <end position="52"/>
    </location>
</feature>